<dbReference type="AlphaFoldDB" id="A0A7V2ZM64"/>
<dbReference type="InterPro" id="IPR036249">
    <property type="entry name" value="Thioredoxin-like_sf"/>
</dbReference>
<evidence type="ECO:0000313" key="2">
    <source>
        <dbReference type="EMBL" id="HFI92548.1"/>
    </source>
</evidence>
<name>A0A7V2ZM64_9BACT</name>
<dbReference type="SUPFAM" id="SSF52833">
    <property type="entry name" value="Thioredoxin-like"/>
    <property type="match status" value="1"/>
</dbReference>
<dbReference type="PANTHER" id="PTHR10438">
    <property type="entry name" value="THIOREDOXIN"/>
    <property type="match status" value="1"/>
</dbReference>
<sequence>MENKSINSFAEFQKFTEENPAVCFYLSTPQCNVCKVLKPKVIELLKSDFPEIKFIYIDLNESKEIAGQLSVFAVPTILLYFDGKEIIRASRNISIEQLSEQIERYYKLMFG</sequence>
<dbReference type="Gene3D" id="3.40.30.10">
    <property type="entry name" value="Glutaredoxin"/>
    <property type="match status" value="1"/>
</dbReference>
<dbReference type="CDD" id="cd02947">
    <property type="entry name" value="TRX_family"/>
    <property type="match status" value="1"/>
</dbReference>
<evidence type="ECO:0000259" key="1">
    <source>
        <dbReference type="PROSITE" id="PS51352"/>
    </source>
</evidence>
<proteinExistence type="predicted"/>
<feature type="domain" description="Thioredoxin" evidence="1">
    <location>
        <begin position="1"/>
        <end position="107"/>
    </location>
</feature>
<protein>
    <submittedName>
        <fullName evidence="2">Thioredoxin</fullName>
    </submittedName>
</protein>
<dbReference type="Pfam" id="PF00085">
    <property type="entry name" value="Thioredoxin"/>
    <property type="match status" value="1"/>
</dbReference>
<dbReference type="InterPro" id="IPR050620">
    <property type="entry name" value="Thioredoxin_H-type-like"/>
</dbReference>
<dbReference type="PROSITE" id="PS51352">
    <property type="entry name" value="THIOREDOXIN_2"/>
    <property type="match status" value="1"/>
</dbReference>
<gene>
    <name evidence="2" type="ORF">ENS31_13605</name>
</gene>
<dbReference type="InterPro" id="IPR013766">
    <property type="entry name" value="Thioredoxin_domain"/>
</dbReference>
<organism evidence="2">
    <name type="scientific">Ignavibacterium album</name>
    <dbReference type="NCBI Taxonomy" id="591197"/>
    <lineage>
        <taxon>Bacteria</taxon>
        <taxon>Pseudomonadati</taxon>
        <taxon>Ignavibacteriota</taxon>
        <taxon>Ignavibacteria</taxon>
        <taxon>Ignavibacteriales</taxon>
        <taxon>Ignavibacteriaceae</taxon>
        <taxon>Ignavibacterium</taxon>
    </lineage>
</organism>
<dbReference type="EMBL" id="DSUJ01000011">
    <property type="protein sequence ID" value="HFI92548.1"/>
    <property type="molecule type" value="Genomic_DNA"/>
</dbReference>
<accession>A0A7V2ZM64</accession>
<dbReference type="PANTHER" id="PTHR10438:SF468">
    <property type="entry name" value="THIOREDOXIN-1-RELATED"/>
    <property type="match status" value="1"/>
</dbReference>
<reference evidence="2" key="1">
    <citation type="journal article" date="2020" name="mSystems">
        <title>Genome- and Community-Level Interaction Insights into Carbon Utilization and Element Cycling Functions of Hydrothermarchaeota in Hydrothermal Sediment.</title>
        <authorList>
            <person name="Zhou Z."/>
            <person name="Liu Y."/>
            <person name="Xu W."/>
            <person name="Pan J."/>
            <person name="Luo Z.H."/>
            <person name="Li M."/>
        </authorList>
    </citation>
    <scope>NUCLEOTIDE SEQUENCE [LARGE SCALE GENOMIC DNA]</scope>
    <source>
        <strain evidence="2">SpSt-479</strain>
    </source>
</reference>
<comment type="caution">
    <text evidence="2">The sequence shown here is derived from an EMBL/GenBank/DDBJ whole genome shotgun (WGS) entry which is preliminary data.</text>
</comment>